<dbReference type="RefSeq" id="WP_013175553.1">
    <property type="nucleotide sequence ID" value="NC_014220.1"/>
</dbReference>
<sequence>MKLRFLGAARTVTGSFFFMEVNGIRFAIDCGMFQGGKEVRERNYQNFVINPRDLEFLILTHAHIDHSGLIPKLCNLGFKGPIYCTYATAELASIMLPDSGHIQEMEVERKNRGLTRAGKPVLRPIYTVEEAEKCLSQFRPVNYDEMISPVKDIQFRLRDAGHILGSALVELWVTEPQGTIKVVFTGDIGRVNQPFVKDPTPIENADYLVMESTYGNRLHQQNFDRQDMLREVIQYTMAKGGNLIIPSFAVERTQDLLFDLSVLYQKGELSPDIPIYIDSPLAIAATEIFRKMVASWDDETRLMLYQGKDPLDLPNLKFSRTAQESARLNETSGGTVIISASGMCDAGRIKHHLKHNLWRPEATVLFVGYQAEGTLGRRILDGEKLVRIHGEEIVVKADIRVIEGYSAHADRIGLLSWLKHFKNMPSGVFLVHGEEDALLSLAEAVRKELGLRAAIPNWLDEVELVPRVESKAMGVEAGLADQKEHLSEALQAEEMYLKVRLKLNEMFQQHWQRGDYQSIIEYLSKIDNTFST</sequence>
<dbReference type="HOGENOM" id="CLU_009673_5_2_9"/>
<keyword evidence="5" id="KW-1185">Reference proteome</keyword>
<dbReference type="STRING" id="643648.Slip_1388"/>
<dbReference type="Pfam" id="PF07521">
    <property type="entry name" value="RMMBL"/>
    <property type="match status" value="1"/>
</dbReference>
<gene>
    <name evidence="4" type="ordered locus">Slip_1388</name>
</gene>
<reference evidence="4 5" key="2">
    <citation type="journal article" date="2010" name="Stand. Genomic Sci.">
        <title>Complete genome sequence of Syntrophothermus lipocalidus type strain (TGB-C1).</title>
        <authorList>
            <person name="Djao O.D."/>
            <person name="Zhang X."/>
            <person name="Lucas S."/>
            <person name="Lapidus A."/>
            <person name="Del Rio T.G."/>
            <person name="Nolan M."/>
            <person name="Tice H."/>
            <person name="Cheng J.F."/>
            <person name="Han C."/>
            <person name="Tapia R."/>
            <person name="Goodwin L."/>
            <person name="Pitluck S."/>
            <person name="Liolios K."/>
            <person name="Ivanova N."/>
            <person name="Mavromatis K."/>
            <person name="Mikhailova N."/>
            <person name="Ovchinnikova G."/>
            <person name="Pati A."/>
            <person name="Brambilla E."/>
            <person name="Chen A."/>
            <person name="Palaniappan K."/>
            <person name="Land M."/>
            <person name="Hauser L."/>
            <person name="Chang Y.J."/>
            <person name="Jeffries C.D."/>
            <person name="Rohde M."/>
            <person name="Sikorski J."/>
            <person name="Spring S."/>
            <person name="Goker M."/>
            <person name="Detter J.C."/>
            <person name="Woyke T."/>
            <person name="Bristow J."/>
            <person name="Eisen J.A."/>
            <person name="Markowitz V."/>
            <person name="Hugenholtz P."/>
            <person name="Kyrpides N.C."/>
            <person name="Klenk H.P."/>
        </authorList>
    </citation>
    <scope>NUCLEOTIDE SEQUENCE [LARGE SCALE GENOMIC DNA]</scope>
    <source>
        <strain evidence="5">DSM 12680 / TGB-C1</strain>
    </source>
</reference>
<feature type="domain" description="Metallo-beta-lactamase" evidence="2">
    <location>
        <begin position="13"/>
        <end position="219"/>
    </location>
</feature>
<dbReference type="eggNOG" id="COG1236">
    <property type="taxonomic scope" value="Bacteria"/>
</dbReference>
<dbReference type="GO" id="GO:0016787">
    <property type="term" value="F:hydrolase activity"/>
    <property type="evidence" value="ECO:0007669"/>
    <property type="project" value="UniProtKB-KW"/>
</dbReference>
<dbReference type="GO" id="GO:0004521">
    <property type="term" value="F:RNA endonuclease activity"/>
    <property type="evidence" value="ECO:0007669"/>
    <property type="project" value="TreeGrafter"/>
</dbReference>
<dbReference type="CDD" id="cd16295">
    <property type="entry name" value="TTHA0252-CPSF-like_MBL-fold"/>
    <property type="match status" value="1"/>
</dbReference>
<reference evidence="5" key="1">
    <citation type="journal article" date="2010" name="Stand. Genomic Sci.">
        <title>Complete genome sequence of Syntrophothermus lipocalidus type strain (TGB-C1T).</title>
        <authorList>
            <consortium name="US DOE Joint Genome Institute (JGI-PGF)"/>
            <person name="Djao O."/>
            <person name="Zhang X."/>
            <person name="Lucas S."/>
            <person name="Lapidus A."/>
            <person name="Glavina Del Rio T."/>
            <person name="Nolan M."/>
            <person name="Tice H."/>
            <person name="Cheng J."/>
            <person name="Han C."/>
            <person name="Tapia R."/>
            <person name="Goodwin L."/>
            <person name="Pitluck S."/>
            <person name="Liolios K."/>
            <person name="Ivanova N."/>
            <person name="Mavromatis K."/>
            <person name="Mikhailova N."/>
            <person name="Ovchinnikova G."/>
            <person name="Pati A."/>
            <person name="Brambilla E."/>
            <person name="Chen A."/>
            <person name="Palaniappan K."/>
            <person name="Land M."/>
            <person name="Hauser L."/>
            <person name="Chang Y."/>
            <person name="Jeffries C."/>
            <person name="Rohde M."/>
            <person name="Sikorski J."/>
            <person name="Spring S."/>
            <person name="Goker M."/>
            <person name="Detter J."/>
            <person name="Woyke T."/>
            <person name="Bristow J."/>
            <person name="Eisen J."/>
            <person name="Markowitz V."/>
            <person name="Hugenholtz P."/>
            <person name="Kyrpides N."/>
            <person name="Klenk H."/>
        </authorList>
    </citation>
    <scope>NUCLEOTIDE SEQUENCE [LARGE SCALE GENOMIC DNA]</scope>
    <source>
        <strain evidence="5">DSM 12680 / TGB-C1</strain>
    </source>
</reference>
<dbReference type="InterPro" id="IPR036866">
    <property type="entry name" value="RibonucZ/Hydroxyglut_hydro"/>
</dbReference>
<dbReference type="Gene3D" id="3.60.15.10">
    <property type="entry name" value="Ribonuclease Z/Hydroxyacylglutathione hydrolase-like"/>
    <property type="match status" value="1"/>
</dbReference>
<dbReference type="SUPFAM" id="SSF56281">
    <property type="entry name" value="Metallo-hydrolase/oxidoreductase"/>
    <property type="match status" value="1"/>
</dbReference>
<dbReference type="Pfam" id="PF00753">
    <property type="entry name" value="Lactamase_B"/>
    <property type="match status" value="1"/>
</dbReference>
<name>D7CN66_SYNLT</name>
<evidence type="ECO:0000256" key="1">
    <source>
        <dbReference type="ARBA" id="ARBA00022801"/>
    </source>
</evidence>
<dbReference type="PANTHER" id="PTHR11203:SF37">
    <property type="entry name" value="INTEGRATOR COMPLEX SUBUNIT 11"/>
    <property type="match status" value="1"/>
</dbReference>
<dbReference type="AlphaFoldDB" id="D7CN66"/>
<dbReference type="Gene3D" id="3.40.50.10890">
    <property type="match status" value="1"/>
</dbReference>
<dbReference type="InterPro" id="IPR001279">
    <property type="entry name" value="Metallo-B-lactamas"/>
</dbReference>
<dbReference type="OrthoDB" id="9803916at2"/>
<accession>D7CN66</accession>
<dbReference type="PANTHER" id="PTHR11203">
    <property type="entry name" value="CLEAVAGE AND POLYADENYLATION SPECIFICITY FACTOR FAMILY MEMBER"/>
    <property type="match status" value="1"/>
</dbReference>
<feature type="domain" description="Beta-Casp" evidence="3">
    <location>
        <begin position="253"/>
        <end position="379"/>
    </location>
</feature>
<evidence type="ECO:0000313" key="4">
    <source>
        <dbReference type="EMBL" id="ADI02151.1"/>
    </source>
</evidence>
<evidence type="ECO:0000259" key="2">
    <source>
        <dbReference type="SMART" id="SM00849"/>
    </source>
</evidence>
<dbReference type="KEGG" id="slp:Slip_1388"/>
<protein>
    <submittedName>
        <fullName evidence="4">RNA-metabolising metallo-beta-lactamase</fullName>
    </submittedName>
</protein>
<keyword evidence="1" id="KW-0378">Hydrolase</keyword>
<dbReference type="InterPro" id="IPR022712">
    <property type="entry name" value="Beta_Casp"/>
</dbReference>
<evidence type="ECO:0000313" key="5">
    <source>
        <dbReference type="Proteomes" id="UP000000378"/>
    </source>
</evidence>
<dbReference type="SMART" id="SM01027">
    <property type="entry name" value="Beta-Casp"/>
    <property type="match status" value="1"/>
</dbReference>
<dbReference type="InterPro" id="IPR050698">
    <property type="entry name" value="MBL"/>
</dbReference>
<proteinExistence type="predicted"/>
<dbReference type="Pfam" id="PF10996">
    <property type="entry name" value="Beta-Casp"/>
    <property type="match status" value="1"/>
</dbReference>
<dbReference type="InterPro" id="IPR011108">
    <property type="entry name" value="RMMBL"/>
</dbReference>
<evidence type="ECO:0000259" key="3">
    <source>
        <dbReference type="SMART" id="SM01027"/>
    </source>
</evidence>
<dbReference type="SMART" id="SM00849">
    <property type="entry name" value="Lactamase_B"/>
    <property type="match status" value="1"/>
</dbReference>
<dbReference type="EMBL" id="CP002048">
    <property type="protein sequence ID" value="ADI02151.1"/>
    <property type="molecule type" value="Genomic_DNA"/>
</dbReference>
<organism evidence="4 5">
    <name type="scientific">Syntrophothermus lipocalidus (strain DSM 12680 / TGB-C1)</name>
    <dbReference type="NCBI Taxonomy" id="643648"/>
    <lineage>
        <taxon>Bacteria</taxon>
        <taxon>Bacillati</taxon>
        <taxon>Bacillota</taxon>
        <taxon>Clostridia</taxon>
        <taxon>Eubacteriales</taxon>
        <taxon>Syntrophomonadaceae</taxon>
        <taxon>Syntrophothermus</taxon>
    </lineage>
</organism>
<dbReference type="Proteomes" id="UP000000378">
    <property type="component" value="Chromosome"/>
</dbReference>